<evidence type="ECO:0000313" key="3">
    <source>
        <dbReference type="EMBL" id="QEA07232.1"/>
    </source>
</evidence>
<evidence type="ECO:0000256" key="1">
    <source>
        <dbReference type="ARBA" id="ARBA00023002"/>
    </source>
</evidence>
<dbReference type="AlphaFoldDB" id="A0A5B8RHX5"/>
<dbReference type="Gene3D" id="3.40.605.10">
    <property type="entry name" value="Aldehyde Dehydrogenase, Chain A, domain 1"/>
    <property type="match status" value="1"/>
</dbReference>
<organism evidence="3">
    <name type="scientific">uncultured organism</name>
    <dbReference type="NCBI Taxonomy" id="155900"/>
    <lineage>
        <taxon>unclassified sequences</taxon>
        <taxon>environmental samples</taxon>
    </lineage>
</organism>
<dbReference type="InterPro" id="IPR015590">
    <property type="entry name" value="Aldehyde_DH_dom"/>
</dbReference>
<dbReference type="Gene3D" id="3.40.309.10">
    <property type="entry name" value="Aldehyde Dehydrogenase, Chain A, domain 2"/>
    <property type="match status" value="1"/>
</dbReference>
<dbReference type="InterPro" id="IPR016163">
    <property type="entry name" value="Ald_DH_C"/>
</dbReference>
<dbReference type="InterPro" id="IPR029510">
    <property type="entry name" value="Ald_DH_CS_GLU"/>
</dbReference>
<reference evidence="3" key="1">
    <citation type="submission" date="2019-06" db="EMBL/GenBank/DDBJ databases">
        <authorList>
            <person name="Murdoch R.W."/>
            <person name="Fathepure B."/>
        </authorList>
    </citation>
    <scope>NUCLEOTIDE SEQUENCE</scope>
</reference>
<feature type="domain" description="Aldehyde dehydrogenase" evidence="2">
    <location>
        <begin position="12"/>
        <end position="469"/>
    </location>
</feature>
<dbReference type="PROSITE" id="PS00687">
    <property type="entry name" value="ALDEHYDE_DEHYDR_GLU"/>
    <property type="match status" value="1"/>
</dbReference>
<dbReference type="EMBL" id="MN079217">
    <property type="protein sequence ID" value="QEA07232.1"/>
    <property type="molecule type" value="Genomic_DNA"/>
</dbReference>
<gene>
    <name evidence="3" type="primary">aldHT</name>
    <name evidence="3" type="ORF">KBTEX_03580</name>
</gene>
<evidence type="ECO:0000259" key="2">
    <source>
        <dbReference type="Pfam" id="PF00171"/>
    </source>
</evidence>
<dbReference type="InterPro" id="IPR016161">
    <property type="entry name" value="Ald_DH/histidinol_DH"/>
</dbReference>
<accession>A0A5B8RHX5</accession>
<proteinExistence type="predicted"/>
<dbReference type="SUPFAM" id="SSF53720">
    <property type="entry name" value="ALDH-like"/>
    <property type="match status" value="1"/>
</dbReference>
<dbReference type="EC" id="1.2.1.5" evidence="3"/>
<protein>
    <submittedName>
        <fullName evidence="3">Aldehyde dehydrogenase, thermostable</fullName>
        <ecNumber evidence="3">1.2.1.5</ecNumber>
    </submittedName>
</protein>
<sequence>MYEYGYLSGGEWIDHGKRFETHNPARPGERAGRYTATPPEAVAGMVRAADVAQRDWGARPPVERSRQVQRFLDAVEARAEAIAVAVTREQGKPLAEARGETGKSLREARFMAGEAARPHSEVMPGQRPGMRNLVLRRPRGVIAAVTPWNFPVLTPMRKIAPALTFGNAIVLKPSEFTPAAAAIIAEAALETLPPGLLQLLHGGAGAGTALVSDPGVHGVTFTGSVATGRRIYAAAAANLAEVSLELGGKNAVVINDSDDLDGCLDQVVGAANQCAGQRCTAISRVIVREDLRDDVLRGLVARAEAERLGDGAVDGTTMGPLTNRDQLERVDAYVREGLEAGARALTGGRRAQVSGCEDGFFFEPTVLADVTPQMSVAREEIFGPVLSVLTYRDFDEALTILNGVEYGLTSALFSNDNHLVQRFLDHSQNGMMHVNHGTVPDDHMPFGGIRHSGVGAYSVGRSAVTFYTTEHSAYLRHA</sequence>
<dbReference type="InterPro" id="IPR016162">
    <property type="entry name" value="Ald_DH_N"/>
</dbReference>
<keyword evidence="1 3" id="KW-0560">Oxidoreductase</keyword>
<name>A0A5B8RHX5_9ZZZZ</name>
<dbReference type="GO" id="GO:0004030">
    <property type="term" value="F:aldehyde dehydrogenase [NAD(P)+] activity"/>
    <property type="evidence" value="ECO:0007669"/>
    <property type="project" value="UniProtKB-EC"/>
</dbReference>
<dbReference type="Pfam" id="PF00171">
    <property type="entry name" value="Aldedh"/>
    <property type="match status" value="1"/>
</dbReference>
<dbReference type="CDD" id="cd07078">
    <property type="entry name" value="ALDH"/>
    <property type="match status" value="1"/>
</dbReference>
<dbReference type="PANTHER" id="PTHR11699">
    <property type="entry name" value="ALDEHYDE DEHYDROGENASE-RELATED"/>
    <property type="match status" value="1"/>
</dbReference>